<protein>
    <submittedName>
        <fullName evidence="1">Uncharacterized protein</fullName>
    </submittedName>
</protein>
<evidence type="ECO:0000313" key="2">
    <source>
        <dbReference type="Proteomes" id="UP001314170"/>
    </source>
</evidence>
<dbReference type="AlphaFoldDB" id="A0AAV1QWX9"/>
<organism evidence="1 2">
    <name type="scientific">Dovyalis caffra</name>
    <dbReference type="NCBI Taxonomy" id="77055"/>
    <lineage>
        <taxon>Eukaryota</taxon>
        <taxon>Viridiplantae</taxon>
        <taxon>Streptophyta</taxon>
        <taxon>Embryophyta</taxon>
        <taxon>Tracheophyta</taxon>
        <taxon>Spermatophyta</taxon>
        <taxon>Magnoliopsida</taxon>
        <taxon>eudicotyledons</taxon>
        <taxon>Gunneridae</taxon>
        <taxon>Pentapetalae</taxon>
        <taxon>rosids</taxon>
        <taxon>fabids</taxon>
        <taxon>Malpighiales</taxon>
        <taxon>Salicaceae</taxon>
        <taxon>Flacourtieae</taxon>
        <taxon>Dovyalis</taxon>
    </lineage>
</organism>
<accession>A0AAV1QWX9</accession>
<dbReference type="EMBL" id="CAWUPB010000851">
    <property type="protein sequence ID" value="CAK7326188.1"/>
    <property type="molecule type" value="Genomic_DNA"/>
</dbReference>
<name>A0AAV1QWX9_9ROSI</name>
<sequence>MFFAELIRKTEEEENKQAIQGTNDIAADTVEGIPNQNLIIVFCGRWKTTWSTPQQATFQQMESVRKNYNPIVGDYSRMTYTFKAGTSPTAPSASNSVKADLGFMGKVLFYGQFLRHRQAYRCSVNLGIMSR</sequence>
<comment type="caution">
    <text evidence="1">The sequence shown here is derived from an EMBL/GenBank/DDBJ whole genome shotgun (WGS) entry which is preliminary data.</text>
</comment>
<gene>
    <name evidence="1" type="ORF">DCAF_LOCUS3884</name>
</gene>
<keyword evidence="2" id="KW-1185">Reference proteome</keyword>
<proteinExistence type="predicted"/>
<reference evidence="1 2" key="1">
    <citation type="submission" date="2024-01" db="EMBL/GenBank/DDBJ databases">
        <authorList>
            <person name="Waweru B."/>
        </authorList>
    </citation>
    <scope>NUCLEOTIDE SEQUENCE [LARGE SCALE GENOMIC DNA]</scope>
</reference>
<dbReference type="Proteomes" id="UP001314170">
    <property type="component" value="Unassembled WGS sequence"/>
</dbReference>
<evidence type="ECO:0000313" key="1">
    <source>
        <dbReference type="EMBL" id="CAK7326188.1"/>
    </source>
</evidence>